<comment type="caution">
    <text evidence="2">The sequence shown here is derived from an EMBL/GenBank/DDBJ whole genome shotgun (WGS) entry which is preliminary data.</text>
</comment>
<gene>
    <name evidence="2" type="ORF">Taro_041693</name>
</gene>
<dbReference type="AlphaFoldDB" id="A0A843WXZ4"/>
<feature type="non-terminal residue" evidence="2">
    <location>
        <position position="321"/>
    </location>
</feature>
<protein>
    <submittedName>
        <fullName evidence="2">Uncharacterized protein</fullName>
    </submittedName>
</protein>
<evidence type="ECO:0000313" key="2">
    <source>
        <dbReference type="EMBL" id="MQM08834.1"/>
    </source>
</evidence>
<dbReference type="Proteomes" id="UP000652761">
    <property type="component" value="Unassembled WGS sequence"/>
</dbReference>
<sequence length="321" mass="33982">MLFLVEQKQLGCEDAFGSSPGLLRCSSLDRNLLCGAPPLPQPPLLVPRQGAELLRLPCLHCSFLDRERSCSASPASVARSSARTRRALPPPASAAPSSTGSRVFPLPSIHCSLLGTNAPSSASPGLICSSLDKEMSSTSPGLICSSLNKESSSASPASSAACRYVISFSDFKKVYASDSMVLVQNTFTSCIFCSPFAATGEEVSAEDLGGASMHCRTSGMIGLTERSDECQNTCNGSSSESAELESDAHSVEALHSGAFICVQSLEGAGVYLRCTQKEMFWQKSEACHQKPVEEVKELVLIFSSKNCAHKAQATLSLRLDP</sequence>
<dbReference type="EMBL" id="NMUH01004219">
    <property type="protein sequence ID" value="MQM08834.1"/>
    <property type="molecule type" value="Genomic_DNA"/>
</dbReference>
<organism evidence="2 3">
    <name type="scientific">Colocasia esculenta</name>
    <name type="common">Wild taro</name>
    <name type="synonym">Arum esculentum</name>
    <dbReference type="NCBI Taxonomy" id="4460"/>
    <lineage>
        <taxon>Eukaryota</taxon>
        <taxon>Viridiplantae</taxon>
        <taxon>Streptophyta</taxon>
        <taxon>Embryophyta</taxon>
        <taxon>Tracheophyta</taxon>
        <taxon>Spermatophyta</taxon>
        <taxon>Magnoliopsida</taxon>
        <taxon>Liliopsida</taxon>
        <taxon>Araceae</taxon>
        <taxon>Aroideae</taxon>
        <taxon>Colocasieae</taxon>
        <taxon>Colocasia</taxon>
    </lineage>
</organism>
<evidence type="ECO:0000313" key="3">
    <source>
        <dbReference type="Proteomes" id="UP000652761"/>
    </source>
</evidence>
<evidence type="ECO:0000256" key="1">
    <source>
        <dbReference type="SAM" id="MobiDB-lite"/>
    </source>
</evidence>
<name>A0A843WXZ4_COLES</name>
<accession>A0A843WXZ4</accession>
<keyword evidence="3" id="KW-1185">Reference proteome</keyword>
<feature type="region of interest" description="Disordered" evidence="1">
    <location>
        <begin position="81"/>
        <end position="101"/>
    </location>
</feature>
<proteinExistence type="predicted"/>
<reference evidence="2" key="1">
    <citation type="submission" date="2017-07" db="EMBL/GenBank/DDBJ databases">
        <title>Taro Niue Genome Assembly and Annotation.</title>
        <authorList>
            <person name="Atibalentja N."/>
            <person name="Keating K."/>
            <person name="Fields C.J."/>
        </authorList>
    </citation>
    <scope>NUCLEOTIDE SEQUENCE</scope>
    <source>
        <strain evidence="2">Niue_2</strain>
        <tissue evidence="2">Leaf</tissue>
    </source>
</reference>